<accession>A0A016T0N2</accession>
<evidence type="ECO:0000313" key="2">
    <source>
        <dbReference type="EMBL" id="EYB96196.1"/>
    </source>
</evidence>
<feature type="compositionally biased region" description="Polar residues" evidence="1">
    <location>
        <begin position="60"/>
        <end position="71"/>
    </location>
</feature>
<dbReference type="EMBL" id="JARK01001488">
    <property type="protein sequence ID" value="EYB96196.1"/>
    <property type="molecule type" value="Genomic_DNA"/>
</dbReference>
<feature type="region of interest" description="Disordered" evidence="1">
    <location>
        <begin position="16"/>
        <end position="71"/>
    </location>
</feature>
<organism evidence="2 3">
    <name type="scientific">Ancylostoma ceylanicum</name>
    <dbReference type="NCBI Taxonomy" id="53326"/>
    <lineage>
        <taxon>Eukaryota</taxon>
        <taxon>Metazoa</taxon>
        <taxon>Ecdysozoa</taxon>
        <taxon>Nematoda</taxon>
        <taxon>Chromadorea</taxon>
        <taxon>Rhabditida</taxon>
        <taxon>Rhabditina</taxon>
        <taxon>Rhabditomorpha</taxon>
        <taxon>Strongyloidea</taxon>
        <taxon>Ancylostomatidae</taxon>
        <taxon>Ancylostomatinae</taxon>
        <taxon>Ancylostoma</taxon>
    </lineage>
</organism>
<proteinExistence type="predicted"/>
<gene>
    <name evidence="2" type="primary">Acey_s0152.g2860</name>
    <name evidence="2" type="ORF">Y032_0152g2860</name>
</gene>
<comment type="caution">
    <text evidence="2">The sequence shown here is derived from an EMBL/GenBank/DDBJ whole genome shotgun (WGS) entry which is preliminary data.</text>
</comment>
<reference evidence="3" key="1">
    <citation type="journal article" date="2015" name="Nat. Genet.">
        <title>The genome and transcriptome of the zoonotic hookworm Ancylostoma ceylanicum identify infection-specific gene families.</title>
        <authorList>
            <person name="Schwarz E.M."/>
            <person name="Hu Y."/>
            <person name="Antoshechkin I."/>
            <person name="Miller M.M."/>
            <person name="Sternberg P.W."/>
            <person name="Aroian R.V."/>
        </authorList>
    </citation>
    <scope>NUCLEOTIDE SEQUENCE</scope>
    <source>
        <strain evidence="3">HY135</strain>
    </source>
</reference>
<keyword evidence="3" id="KW-1185">Reference proteome</keyword>
<evidence type="ECO:0000256" key="1">
    <source>
        <dbReference type="SAM" id="MobiDB-lite"/>
    </source>
</evidence>
<sequence length="71" mass="8231">MAEWIVMQTRRQKLEGLHPVIRRNRRRQRPDSSSSSSICALRGQRSRDVPSVLEVPQAGYNESTQTPRLTR</sequence>
<name>A0A016T0N2_9BILA</name>
<dbReference type="Proteomes" id="UP000024635">
    <property type="component" value="Unassembled WGS sequence"/>
</dbReference>
<protein>
    <submittedName>
        <fullName evidence="2">Uncharacterized protein</fullName>
    </submittedName>
</protein>
<dbReference type="AlphaFoldDB" id="A0A016T0N2"/>
<evidence type="ECO:0000313" key="3">
    <source>
        <dbReference type="Proteomes" id="UP000024635"/>
    </source>
</evidence>